<feature type="compositionally biased region" description="Basic and acidic residues" evidence="2">
    <location>
        <begin position="98"/>
        <end position="107"/>
    </location>
</feature>
<dbReference type="InterPro" id="IPR027107">
    <property type="entry name" value="Tuberin/Ral-act_asu"/>
</dbReference>
<proteinExistence type="predicted"/>
<dbReference type="InterPro" id="IPR000331">
    <property type="entry name" value="Rap/Ran_GAP_dom"/>
</dbReference>
<dbReference type="InterPro" id="IPR018515">
    <property type="entry name" value="Tuberin-type_domain"/>
</dbReference>
<evidence type="ECO:0000313" key="5">
    <source>
        <dbReference type="Proteomes" id="UP000265663"/>
    </source>
</evidence>
<feature type="compositionally biased region" description="Polar residues" evidence="2">
    <location>
        <begin position="1670"/>
        <end position="1679"/>
    </location>
</feature>
<dbReference type="GO" id="GO:0032007">
    <property type="term" value="P:negative regulation of TOR signaling"/>
    <property type="evidence" value="ECO:0007669"/>
    <property type="project" value="TreeGrafter"/>
</dbReference>
<dbReference type="PANTHER" id="PTHR10063:SF0">
    <property type="entry name" value="TUBERIN"/>
    <property type="match status" value="1"/>
</dbReference>
<gene>
    <name evidence="4" type="ORF">GMOD_00000943</name>
</gene>
<reference evidence="4 5" key="1">
    <citation type="journal article" date="2014" name="PLoS ONE">
        <title>De novo Genome Assembly of the Fungal Plant Pathogen Pyrenophora semeniperda.</title>
        <authorList>
            <person name="Soliai M.M."/>
            <person name="Meyer S.E."/>
            <person name="Udall J.A."/>
            <person name="Elzinga D.E."/>
            <person name="Hermansen R.A."/>
            <person name="Bodily P.M."/>
            <person name="Hart A.A."/>
            <person name="Coleman C.E."/>
        </authorList>
    </citation>
    <scope>NUCLEOTIDE SEQUENCE [LARGE SCALE GENOMIC DNA]</scope>
    <source>
        <strain evidence="4 5">CCB06</strain>
        <tissue evidence="4">Mycelium</tissue>
    </source>
</reference>
<feature type="region of interest" description="Disordered" evidence="2">
    <location>
        <begin position="893"/>
        <end position="941"/>
    </location>
</feature>
<feature type="region of interest" description="Disordered" evidence="2">
    <location>
        <begin position="42"/>
        <end position="61"/>
    </location>
</feature>
<name>A0A3M7LXY2_9PLEO</name>
<keyword evidence="1" id="KW-0343">GTPase activation</keyword>
<feature type="compositionally biased region" description="Basic and acidic residues" evidence="2">
    <location>
        <begin position="574"/>
        <end position="600"/>
    </location>
</feature>
<dbReference type="PANTHER" id="PTHR10063">
    <property type="entry name" value="TUBERIN"/>
    <property type="match status" value="1"/>
</dbReference>
<feature type="region of interest" description="Disordered" evidence="2">
    <location>
        <begin position="79"/>
        <end position="158"/>
    </location>
</feature>
<feature type="domain" description="Rap-GAP" evidence="3">
    <location>
        <begin position="1412"/>
        <end position="1651"/>
    </location>
</feature>
<feature type="compositionally biased region" description="Basic and acidic residues" evidence="2">
    <location>
        <begin position="904"/>
        <end position="917"/>
    </location>
</feature>
<feature type="compositionally biased region" description="Low complexity" evidence="2">
    <location>
        <begin position="133"/>
        <end position="149"/>
    </location>
</feature>
<evidence type="ECO:0000256" key="1">
    <source>
        <dbReference type="ARBA" id="ARBA00022468"/>
    </source>
</evidence>
<dbReference type="Gene3D" id="3.40.50.11210">
    <property type="entry name" value="Rap/Ran-GAP"/>
    <property type="match status" value="1"/>
</dbReference>
<dbReference type="FunFam" id="3.40.50.11210:FF:000007">
    <property type="entry name" value="Tuberous sclerosis 2"/>
    <property type="match status" value="1"/>
</dbReference>
<dbReference type="Proteomes" id="UP000265663">
    <property type="component" value="Unassembled WGS sequence"/>
</dbReference>
<dbReference type="Pfam" id="PF03542">
    <property type="entry name" value="Tuberin"/>
    <property type="match status" value="1"/>
</dbReference>
<keyword evidence="5" id="KW-1185">Reference proteome</keyword>
<dbReference type="InterPro" id="IPR035974">
    <property type="entry name" value="Rap/Ran-GAP_sf"/>
</dbReference>
<evidence type="ECO:0000259" key="3">
    <source>
        <dbReference type="PROSITE" id="PS50085"/>
    </source>
</evidence>
<sequence length="1710" mass="191697">MVAPLPRYDEMLACLLSASTPARPHATIPTSVQAVLSRDRLRQQMGTDSPAPPSIPSPSFHAFSLPSGRCLRYHQRVRTPHRLPSAATPRRMSPPSDHVPRTPDRRSSTQAIFTAFRSLTGGRLKSPTPPPSVSSATSTPARTPSLSTLRVGSTPSPHAADATLQRFSQVTGQRMGRPVTGGPPELDDLIAQLERSRPFPERAVAVEKICAILEEYPLQNVLALWSVASDLLLPEQPDEAAEAGYRLLISCASLSNLASIERTVFFDAACLRKNDRFFDKRLQVVTTLTNHGRDIESCESGMVSFILTSLDTCFPASRDALNKAKANGKRSLASLPPEVANMFFAFQFTIDICKFNAKIFTNDDLDLLLRRTVAICKATSYRPDLESGIKLFDTIITYVHVPTKSLRHCLEVLCEIHLRIVEVRAQAWNTLSNLFKSHVGQAAISELLHILLDPPSRETLEDPKAGKRLGTMYIGTTMVLRLLLVDDGRNELPKVPLSLLFPALKASIRVPSSDQERTAISLLDTILSQESLRGLLLAESDLGDMLEIIRLCAERDDDRAHPKRAKSTDSSSTVEKDTISRQSSPHEDSSTNNRRIDRDHDIAPHAENPLFYQELHRRDPMNSIFQILVKLDHLSDALDFVQREATMELFLHLSHCVSDATAERTIDYFAKERYLNPSNSDWLLLCSRLVAGIFNDTTRPRSLRIRVLKVLRETYVAVELLCASQVVLQCEELLLAPIESEDDIEVLQELVDFATDVAVQATSARFSDIVLVLKRRLDRQQSVSTSALPPWQSHSFHTKEDGRSPCNVIATAFVRLFIRSVIHSARKIRILYESLRDVAGSDKYPHDARLTALKLLFRLRADARHALIVSSSSEGQRIAAELCRTVETAVAPERNDENVSPDQVRFEDTSSWRDSRKTSGSSPHSSLNRHTGRSTGSLGRVSKPIPPLWMYPGPKGLPEEPSSESSRVVFSHIDAAKYPLSDDVLDMEITLWLELIISLLQRPPDWEIYSYVLVHLGPQLSNQALVRSCVVQLRMLRNVLCEQVRNASFHEPPPHTLLKKADVAVCLFHTLTVIISYHEYFEKSEEDDLVKAFLQGIVQWDRTSKWCIHALSVCCFEIPLSVSKSLDTIVQKMSQIITKPATAIHILEFLTSMARLPELFKNFREDEFKLVFGVCFRYLQHIRDQQGRSANGSMLPNGHRTLRHSGPSRDFGASSDPRVAKSASSEDDQSEYLNSLAYHVITFWFMALKMEDRPKQIPWITRNLYHTDSSGKQVMEEQGQVILDIMNMVAYTDRDETTRDEVFAKPGDGEVWKKTWIVGNALVTIETAARTGASVVTTRRPCGTRFIKVQPLLTSPPRHQVPITIGLASEAFYSDTYVGILPDDIFQSFYAPLGLSNPPIPLPEDEPTRRAIATFDRIATVDNYKLGVIYIGEGQTNEREIFMNDMGSPAYTSFISDLGTLCRLKGAKFNTGGLDTREDMDGEFTYCWRDRCMELVFHIPTMMPTNREDDMTYANKKRHIGNDFVNIIFNDSGLPYNFDTFPSQFNYVHIVITPESRASFVDRRLDTDPTGRNRYYKVQAISKPGFPDISPAVETKIICGKYLADYCRLIAINAVVFSSVWFIRAGGESSSSWRNRLREIKRLRERYGANDAQPSHTPAASPVSPAGIQGLSSPPSREQNLVSPFQRMSIATHITDGTSRSSISSASHDV</sequence>
<evidence type="ECO:0000313" key="4">
    <source>
        <dbReference type="EMBL" id="RMZ67071.1"/>
    </source>
</evidence>
<dbReference type="GO" id="GO:0005096">
    <property type="term" value="F:GTPase activator activity"/>
    <property type="evidence" value="ECO:0007669"/>
    <property type="project" value="UniProtKB-KW"/>
</dbReference>
<dbReference type="EMBL" id="KE747810">
    <property type="protein sequence ID" value="RMZ67071.1"/>
    <property type="molecule type" value="Genomic_DNA"/>
</dbReference>
<accession>A0A3M7LXY2</accession>
<dbReference type="Pfam" id="PF11864">
    <property type="entry name" value="DUF3384"/>
    <property type="match status" value="1"/>
</dbReference>
<organism evidence="4 5">
    <name type="scientific">Pyrenophora seminiperda CCB06</name>
    <dbReference type="NCBI Taxonomy" id="1302712"/>
    <lineage>
        <taxon>Eukaryota</taxon>
        <taxon>Fungi</taxon>
        <taxon>Dikarya</taxon>
        <taxon>Ascomycota</taxon>
        <taxon>Pezizomycotina</taxon>
        <taxon>Dothideomycetes</taxon>
        <taxon>Pleosporomycetidae</taxon>
        <taxon>Pleosporales</taxon>
        <taxon>Pleosporineae</taxon>
        <taxon>Pleosporaceae</taxon>
        <taxon>Pyrenophora</taxon>
    </lineage>
</organism>
<dbReference type="Pfam" id="PF02145">
    <property type="entry name" value="Rap_GAP"/>
    <property type="match status" value="1"/>
</dbReference>
<feature type="region of interest" description="Disordered" evidence="2">
    <location>
        <begin position="1188"/>
        <end position="1226"/>
    </location>
</feature>
<dbReference type="GO" id="GO:0051056">
    <property type="term" value="P:regulation of small GTPase mediated signal transduction"/>
    <property type="evidence" value="ECO:0007669"/>
    <property type="project" value="InterPro"/>
</dbReference>
<feature type="region of interest" description="Disordered" evidence="2">
    <location>
        <begin position="558"/>
        <end position="600"/>
    </location>
</feature>
<evidence type="ECO:0000256" key="2">
    <source>
        <dbReference type="SAM" id="MobiDB-lite"/>
    </source>
</evidence>
<dbReference type="GO" id="GO:0033596">
    <property type="term" value="C:TSC1-TSC2 complex"/>
    <property type="evidence" value="ECO:0007669"/>
    <property type="project" value="TreeGrafter"/>
</dbReference>
<feature type="region of interest" description="Disordered" evidence="2">
    <location>
        <begin position="1647"/>
        <end position="1679"/>
    </location>
</feature>
<dbReference type="InterPro" id="IPR024584">
    <property type="entry name" value="Tuberin_N"/>
</dbReference>
<protein>
    <submittedName>
        <fullName evidence="4">Gtpase activating</fullName>
    </submittedName>
</protein>
<dbReference type="GO" id="GO:0005634">
    <property type="term" value="C:nucleus"/>
    <property type="evidence" value="ECO:0007669"/>
    <property type="project" value="InterPro"/>
</dbReference>
<dbReference type="SUPFAM" id="SSF111347">
    <property type="entry name" value="Rap/Ran-GAP"/>
    <property type="match status" value="1"/>
</dbReference>
<dbReference type="PROSITE" id="PS50085">
    <property type="entry name" value="RAPGAP"/>
    <property type="match status" value="1"/>
</dbReference>
<dbReference type="OrthoDB" id="19311at2759"/>
<feature type="compositionally biased region" description="Polar residues" evidence="2">
    <location>
        <begin position="918"/>
        <end position="937"/>
    </location>
</feature>